<dbReference type="PANTHER" id="PTHR37834:SF2">
    <property type="entry name" value="ESTERASE, SGNH HYDROLASE-TYPE"/>
    <property type="match status" value="1"/>
</dbReference>
<feature type="domain" description="Carbohydrate esterase 2 N-terminal" evidence="2">
    <location>
        <begin position="72"/>
        <end position="177"/>
    </location>
</feature>
<dbReference type="InterPro" id="IPR040794">
    <property type="entry name" value="CE2_N"/>
</dbReference>
<dbReference type="PANTHER" id="PTHR37834">
    <property type="entry name" value="GDSL-LIKE LIPASE/ACYLHYDROLASE DOMAIN PROTEIN (AFU_ORTHOLOGUE AFUA_2G00620)"/>
    <property type="match status" value="1"/>
</dbReference>
<dbReference type="GO" id="GO:0052689">
    <property type="term" value="F:carboxylic ester hydrolase activity"/>
    <property type="evidence" value="ECO:0007669"/>
    <property type="project" value="InterPro"/>
</dbReference>
<dbReference type="GO" id="GO:0008810">
    <property type="term" value="F:cellulase activity"/>
    <property type="evidence" value="ECO:0007669"/>
    <property type="project" value="UniProtKB-EC"/>
</dbReference>
<comment type="caution">
    <text evidence="3">The sequence shown here is derived from an EMBL/GenBank/DDBJ whole genome shotgun (WGS) entry which is preliminary data.</text>
</comment>
<evidence type="ECO:0000259" key="1">
    <source>
        <dbReference type="Pfam" id="PF13472"/>
    </source>
</evidence>
<dbReference type="Pfam" id="PF17996">
    <property type="entry name" value="CE2_N"/>
    <property type="match status" value="1"/>
</dbReference>
<dbReference type="EMBL" id="MLJW01000058">
    <property type="protein sequence ID" value="OIR04349.1"/>
    <property type="molecule type" value="Genomic_DNA"/>
</dbReference>
<dbReference type="SUPFAM" id="SSF52266">
    <property type="entry name" value="SGNH hydrolase"/>
    <property type="match status" value="1"/>
</dbReference>
<dbReference type="AlphaFoldDB" id="A0A1J5SJP4"/>
<accession>A0A1J5SJP4</accession>
<gene>
    <name evidence="3" type="primary">celE_3</name>
    <name evidence="3" type="ORF">GALL_135490</name>
</gene>
<dbReference type="InterPro" id="IPR037461">
    <property type="entry name" value="CtCE2-like_dom"/>
</dbReference>
<reference evidence="3" key="1">
    <citation type="submission" date="2016-10" db="EMBL/GenBank/DDBJ databases">
        <title>Sequence of Gallionella enrichment culture.</title>
        <authorList>
            <person name="Poehlein A."/>
            <person name="Muehling M."/>
            <person name="Daniel R."/>
        </authorList>
    </citation>
    <scope>NUCLEOTIDE SEQUENCE</scope>
</reference>
<dbReference type="CDD" id="cd01831">
    <property type="entry name" value="Endoglucanase_E_like"/>
    <property type="match status" value="1"/>
</dbReference>
<keyword evidence="3" id="KW-0326">Glycosidase</keyword>
<dbReference type="InterPro" id="IPR036514">
    <property type="entry name" value="SGNH_hydro_sf"/>
</dbReference>
<name>A0A1J5SJP4_9ZZZZ</name>
<proteinExistence type="predicted"/>
<feature type="domain" description="SGNH hydrolase-type esterase" evidence="1">
    <location>
        <begin position="187"/>
        <end position="378"/>
    </location>
</feature>
<sequence>MTRGIRQGTGLRRFLPRASQNTFPAMHLKNRLPSFARFLLLGPLACACLAAESSGASSAGFVRADSPEILVEGRTATSPEGGLRMGFPGVTLHLKFEGSDLGFRVKASSNDVYFDVSVDGAAPVRLQAKEGEGLYPLFHSATPGVHRISIVRRTESWEGVCEVQGFELGKGGRLLAPDPLPARKLEFIGDSITCGSSIDVRPGEPQLGNQRSDANLTFAMELGRRFHAQVYLVSYGGRGVIRDWQGIRDTNNAPQFYERALPDDPKSHWDPRRYVPDAIGICLGTNDFNQGIPDQNEFVNAYVEFVRKVRRDAPNAWIFLIGSPIVWDEPGKPPRGSVLNAYIAEVVQKLDDPRVEAAPVHHYPGHSYDAHPTAAEHQAMATELEPRFRKALGW</sequence>
<keyword evidence="3" id="KW-0378">Hydrolase</keyword>
<dbReference type="Gene3D" id="2.60.120.260">
    <property type="entry name" value="Galactose-binding domain-like"/>
    <property type="match status" value="1"/>
</dbReference>
<organism evidence="3">
    <name type="scientific">mine drainage metagenome</name>
    <dbReference type="NCBI Taxonomy" id="410659"/>
    <lineage>
        <taxon>unclassified sequences</taxon>
        <taxon>metagenomes</taxon>
        <taxon>ecological metagenomes</taxon>
    </lineage>
</organism>
<evidence type="ECO:0000259" key="2">
    <source>
        <dbReference type="Pfam" id="PF17996"/>
    </source>
</evidence>
<evidence type="ECO:0000313" key="3">
    <source>
        <dbReference type="EMBL" id="OIR04349.1"/>
    </source>
</evidence>
<protein>
    <submittedName>
        <fullName evidence="3">Endoglucanase E</fullName>
        <ecNumber evidence="3">3.2.1.4</ecNumber>
    </submittedName>
</protein>
<dbReference type="InterPro" id="IPR052762">
    <property type="entry name" value="PCW_deacetylase/CE"/>
</dbReference>
<dbReference type="InterPro" id="IPR013830">
    <property type="entry name" value="SGNH_hydro"/>
</dbReference>
<dbReference type="Pfam" id="PF13472">
    <property type="entry name" value="Lipase_GDSL_2"/>
    <property type="match status" value="1"/>
</dbReference>
<dbReference type="EC" id="3.2.1.4" evidence="3"/>
<dbReference type="Gene3D" id="3.40.50.1110">
    <property type="entry name" value="SGNH hydrolase"/>
    <property type="match status" value="1"/>
</dbReference>